<sequence>MEHGGATSSVGDRDGLIPGGKSSERTIFSWQTAPEYLQWLESVSHQFAENHEHVTEVVDEDEPTLRNRRALNVALRFRTMPKTNVTAENAIVISDAVIAFSSGV</sequence>
<comment type="caution">
    <text evidence="2">The sequence shown here is derived from an EMBL/GenBank/DDBJ whole genome shotgun (WGS) entry which is preliminary data.</text>
</comment>
<name>A0AAP0EDG8_9MAGN</name>
<dbReference type="EMBL" id="JBBNAF010000013">
    <property type="protein sequence ID" value="KAK9086964.1"/>
    <property type="molecule type" value="Genomic_DNA"/>
</dbReference>
<evidence type="ECO:0000313" key="2">
    <source>
        <dbReference type="EMBL" id="KAK9086964.1"/>
    </source>
</evidence>
<organism evidence="2 3">
    <name type="scientific">Stephania yunnanensis</name>
    <dbReference type="NCBI Taxonomy" id="152371"/>
    <lineage>
        <taxon>Eukaryota</taxon>
        <taxon>Viridiplantae</taxon>
        <taxon>Streptophyta</taxon>
        <taxon>Embryophyta</taxon>
        <taxon>Tracheophyta</taxon>
        <taxon>Spermatophyta</taxon>
        <taxon>Magnoliopsida</taxon>
        <taxon>Ranunculales</taxon>
        <taxon>Menispermaceae</taxon>
        <taxon>Menispermoideae</taxon>
        <taxon>Cissampelideae</taxon>
        <taxon>Stephania</taxon>
    </lineage>
</organism>
<keyword evidence="3" id="KW-1185">Reference proteome</keyword>
<dbReference type="Proteomes" id="UP001420932">
    <property type="component" value="Unassembled WGS sequence"/>
</dbReference>
<feature type="region of interest" description="Disordered" evidence="1">
    <location>
        <begin position="1"/>
        <end position="22"/>
    </location>
</feature>
<evidence type="ECO:0000256" key="1">
    <source>
        <dbReference type="SAM" id="MobiDB-lite"/>
    </source>
</evidence>
<dbReference type="AlphaFoldDB" id="A0AAP0EDG8"/>
<feature type="compositionally biased region" description="Polar residues" evidence="1">
    <location>
        <begin position="1"/>
        <end position="10"/>
    </location>
</feature>
<reference evidence="2 3" key="1">
    <citation type="submission" date="2024-01" db="EMBL/GenBank/DDBJ databases">
        <title>Genome assemblies of Stephania.</title>
        <authorList>
            <person name="Yang L."/>
        </authorList>
    </citation>
    <scope>NUCLEOTIDE SEQUENCE [LARGE SCALE GENOMIC DNA]</scope>
    <source>
        <strain evidence="2">YNDBR</strain>
        <tissue evidence="2">Leaf</tissue>
    </source>
</reference>
<protein>
    <submittedName>
        <fullName evidence="2">Uncharacterized protein</fullName>
    </submittedName>
</protein>
<proteinExistence type="predicted"/>
<evidence type="ECO:0000313" key="3">
    <source>
        <dbReference type="Proteomes" id="UP001420932"/>
    </source>
</evidence>
<accession>A0AAP0EDG8</accession>
<gene>
    <name evidence="2" type="ORF">Syun_029358</name>
</gene>